<accession>A0A5B0G412</accession>
<feature type="transmembrane region" description="Helical" evidence="1">
    <location>
        <begin position="84"/>
        <end position="101"/>
    </location>
</feature>
<proteinExistence type="predicted"/>
<keyword evidence="1" id="KW-0472">Membrane</keyword>
<keyword evidence="3" id="KW-1185">Reference proteome</keyword>
<dbReference type="Pfam" id="PF12966">
    <property type="entry name" value="AtpR"/>
    <property type="match status" value="1"/>
</dbReference>
<evidence type="ECO:0000313" key="3">
    <source>
        <dbReference type="Proteomes" id="UP000325273"/>
    </source>
</evidence>
<gene>
    <name evidence="2" type="ORF">FVF58_49705</name>
</gene>
<organism evidence="2 3">
    <name type="scientific">Paraburkholderia panacisoli</name>
    <dbReference type="NCBI Taxonomy" id="2603818"/>
    <lineage>
        <taxon>Bacteria</taxon>
        <taxon>Pseudomonadati</taxon>
        <taxon>Pseudomonadota</taxon>
        <taxon>Betaproteobacteria</taxon>
        <taxon>Burkholderiales</taxon>
        <taxon>Burkholderiaceae</taxon>
        <taxon>Paraburkholderia</taxon>
    </lineage>
</organism>
<dbReference type="EMBL" id="VTUZ01000091">
    <property type="protein sequence ID" value="KAA0997375.1"/>
    <property type="molecule type" value="Genomic_DNA"/>
</dbReference>
<sequence length="111" mass="11629">MVGVEMDAPANQTGSAMTTHFPLIAQIATGLCVGFLAGAIHFASLHWNVGLIVTGSPCRALALQLLRMAGVAVLFFALAKLGPWALLCGASGLLLARFAILQRVQRVRVTS</sequence>
<evidence type="ECO:0008006" key="4">
    <source>
        <dbReference type="Google" id="ProtNLM"/>
    </source>
</evidence>
<dbReference type="Proteomes" id="UP000325273">
    <property type="component" value="Unassembled WGS sequence"/>
</dbReference>
<dbReference type="InterPro" id="IPR017581">
    <property type="entry name" value="AtpR-like"/>
</dbReference>
<dbReference type="AlphaFoldDB" id="A0A5B0G412"/>
<evidence type="ECO:0000256" key="1">
    <source>
        <dbReference type="SAM" id="Phobius"/>
    </source>
</evidence>
<evidence type="ECO:0000313" key="2">
    <source>
        <dbReference type="EMBL" id="KAA0997375.1"/>
    </source>
</evidence>
<reference evidence="2 3" key="1">
    <citation type="submission" date="2019-08" db="EMBL/GenBank/DDBJ databases">
        <title>Paraburkholderia sp. DCY113.</title>
        <authorList>
            <person name="Kang J."/>
        </authorList>
    </citation>
    <scope>NUCLEOTIDE SEQUENCE [LARGE SCALE GENOMIC DNA]</scope>
    <source>
        <strain evidence="2 3">DCY113</strain>
    </source>
</reference>
<protein>
    <recommendedName>
        <fullName evidence="4">F1F0 ATPase subunit 2</fullName>
    </recommendedName>
</protein>
<feature type="transmembrane region" description="Helical" evidence="1">
    <location>
        <begin position="23"/>
        <end position="48"/>
    </location>
</feature>
<keyword evidence="1" id="KW-1133">Transmembrane helix</keyword>
<comment type="caution">
    <text evidence="2">The sequence shown here is derived from an EMBL/GenBank/DDBJ whole genome shotgun (WGS) entry which is preliminary data.</text>
</comment>
<name>A0A5B0G412_9BURK</name>
<keyword evidence="1" id="KW-0812">Transmembrane</keyword>